<keyword evidence="6" id="KW-1185">Reference proteome</keyword>
<dbReference type="PANTHER" id="PTHR42939">
    <property type="entry name" value="ABC TRANSPORTER ATP-BINDING PROTEIN ALBC-RELATED"/>
    <property type="match status" value="1"/>
</dbReference>
<dbReference type="InterPro" id="IPR003439">
    <property type="entry name" value="ABC_transporter-like_ATP-bd"/>
</dbReference>
<keyword evidence="2" id="KW-0547">Nucleotide-binding</keyword>
<dbReference type="InterPro" id="IPR027417">
    <property type="entry name" value="P-loop_NTPase"/>
</dbReference>
<dbReference type="Pfam" id="PF00005">
    <property type="entry name" value="ABC_tran"/>
    <property type="match status" value="1"/>
</dbReference>
<comment type="caution">
    <text evidence="5">The sequence shown here is derived from an EMBL/GenBank/DDBJ whole genome shotgun (WGS) entry which is preliminary data.</text>
</comment>
<evidence type="ECO:0000256" key="2">
    <source>
        <dbReference type="ARBA" id="ARBA00022741"/>
    </source>
</evidence>
<evidence type="ECO:0000259" key="4">
    <source>
        <dbReference type="Pfam" id="PF00005"/>
    </source>
</evidence>
<dbReference type="PANTHER" id="PTHR42939:SF1">
    <property type="entry name" value="ABC TRANSPORTER ATP-BINDING PROTEIN ALBC-RELATED"/>
    <property type="match status" value="1"/>
</dbReference>
<name>A0A9X2FNR8_9LACO</name>
<dbReference type="Proteomes" id="UP001139006">
    <property type="component" value="Unassembled WGS sequence"/>
</dbReference>
<protein>
    <submittedName>
        <fullName evidence="5">ATP-binding cassette domain-containing protein</fullName>
    </submittedName>
</protein>
<dbReference type="EMBL" id="JAIULA010000016">
    <property type="protein sequence ID" value="MCP0887378.1"/>
    <property type="molecule type" value="Genomic_DNA"/>
</dbReference>
<evidence type="ECO:0000256" key="1">
    <source>
        <dbReference type="ARBA" id="ARBA00022448"/>
    </source>
</evidence>
<evidence type="ECO:0000256" key="3">
    <source>
        <dbReference type="ARBA" id="ARBA00022840"/>
    </source>
</evidence>
<feature type="domain" description="ABC transporter" evidence="4">
    <location>
        <begin position="17"/>
        <end position="129"/>
    </location>
</feature>
<reference evidence="5 6" key="1">
    <citation type="journal article" date="2023" name="Int. J. Syst. Evol. Microbiol.">
        <title>Ligilactobacillus ubinensis sp. nov., a novel species isolated from the wild ferment of a durian fruit (Durio zibethinus).</title>
        <authorList>
            <person name="Heng Y.C."/>
            <person name="Menon N."/>
            <person name="Chen B."/>
            <person name="Loo B.Z.L."/>
            <person name="Wong G.W.J."/>
            <person name="Lim A.C.H."/>
            <person name="Silvaraju S."/>
            <person name="Kittelmann S."/>
        </authorList>
    </citation>
    <scope>NUCLEOTIDE SEQUENCE [LARGE SCALE GENOMIC DNA]</scope>
    <source>
        <strain evidence="5 6">WILCCON 0076</strain>
    </source>
</reference>
<dbReference type="Gene3D" id="3.40.50.300">
    <property type="entry name" value="P-loop containing nucleotide triphosphate hydrolases"/>
    <property type="match status" value="1"/>
</dbReference>
<proteinExistence type="predicted"/>
<dbReference type="SUPFAM" id="SSF52540">
    <property type="entry name" value="P-loop containing nucleoside triphosphate hydrolases"/>
    <property type="match status" value="1"/>
</dbReference>
<accession>A0A9X2FNR8</accession>
<dbReference type="AlphaFoldDB" id="A0A9X2FNR8"/>
<sequence length="130" mass="14531">MLIARNIKKSFGKKRVLDDIDITLENGKITTIIGENGAGKSTIIGIISGFFFQDTGTVQKSTVSVMPDADSLFEDMTGKQFLKYILEIKKVDYKKAVTMAETFGIKKALNKKMCEYSFGMKKRSALFKLI</sequence>
<evidence type="ECO:0000313" key="6">
    <source>
        <dbReference type="Proteomes" id="UP001139006"/>
    </source>
</evidence>
<dbReference type="RefSeq" id="WP_253361166.1">
    <property type="nucleotide sequence ID" value="NZ_JAIULA010000016.1"/>
</dbReference>
<organism evidence="5 6">
    <name type="scientific">Ligilactobacillus ubinensis</name>
    <dbReference type="NCBI Taxonomy" id="2876789"/>
    <lineage>
        <taxon>Bacteria</taxon>
        <taxon>Bacillati</taxon>
        <taxon>Bacillota</taxon>
        <taxon>Bacilli</taxon>
        <taxon>Lactobacillales</taxon>
        <taxon>Lactobacillaceae</taxon>
        <taxon>Ligilactobacillus</taxon>
    </lineage>
</organism>
<keyword evidence="3 5" id="KW-0067">ATP-binding</keyword>
<dbReference type="GO" id="GO:0005524">
    <property type="term" value="F:ATP binding"/>
    <property type="evidence" value="ECO:0007669"/>
    <property type="project" value="UniProtKB-KW"/>
</dbReference>
<gene>
    <name evidence="5" type="ORF">LB941_08525</name>
</gene>
<dbReference type="InterPro" id="IPR051782">
    <property type="entry name" value="ABC_Transporter_VariousFunc"/>
</dbReference>
<keyword evidence="1" id="KW-0813">Transport</keyword>
<evidence type="ECO:0000313" key="5">
    <source>
        <dbReference type="EMBL" id="MCP0887378.1"/>
    </source>
</evidence>
<dbReference type="GO" id="GO:0016887">
    <property type="term" value="F:ATP hydrolysis activity"/>
    <property type="evidence" value="ECO:0007669"/>
    <property type="project" value="InterPro"/>
</dbReference>